<keyword evidence="4 7" id="KW-0472">Membrane</keyword>
<feature type="signal peptide" evidence="8">
    <location>
        <begin position="1"/>
        <end position="24"/>
    </location>
</feature>
<feature type="domain" description="G-protein coupled receptors family 2 profile 2" evidence="9">
    <location>
        <begin position="545"/>
        <end position="804"/>
    </location>
</feature>
<dbReference type="PROSITE" id="PS50958">
    <property type="entry name" value="SMB_2"/>
    <property type="match status" value="1"/>
</dbReference>
<feature type="transmembrane region" description="Helical" evidence="7">
    <location>
        <begin position="781"/>
        <end position="802"/>
    </location>
</feature>
<protein>
    <submittedName>
        <fullName evidence="11">Uncharacterized protein</fullName>
    </submittedName>
</protein>
<dbReference type="EMBL" id="JAODUP010000165">
    <property type="protein sequence ID" value="KAK2158721.1"/>
    <property type="molecule type" value="Genomic_DNA"/>
</dbReference>
<name>A0AAD9JTM6_9ANNE</name>
<feature type="region of interest" description="Disordered" evidence="6">
    <location>
        <begin position="27"/>
        <end position="61"/>
    </location>
</feature>
<dbReference type="InterPro" id="IPR000832">
    <property type="entry name" value="GPCR_2_secretin-like"/>
</dbReference>
<dbReference type="PANTHER" id="PTHR45902:SF4">
    <property type="entry name" value="G-PROTEIN COUPLED RECEPTORS FAMILY 2 PROFILE 2 DOMAIN-CONTAINING PROTEIN"/>
    <property type="match status" value="1"/>
</dbReference>
<feature type="chain" id="PRO_5042219472" evidence="8">
    <location>
        <begin position="25"/>
        <end position="866"/>
    </location>
</feature>
<comment type="caution">
    <text evidence="11">The sequence shown here is derived from an EMBL/GenBank/DDBJ whole genome shotgun (WGS) entry which is preliminary data.</text>
</comment>
<evidence type="ECO:0000256" key="3">
    <source>
        <dbReference type="ARBA" id="ARBA00022989"/>
    </source>
</evidence>
<dbReference type="CDD" id="cd15039">
    <property type="entry name" value="7tmB3_Methuselah-like"/>
    <property type="match status" value="1"/>
</dbReference>
<feature type="compositionally biased region" description="Basic and acidic residues" evidence="6">
    <location>
        <begin position="39"/>
        <end position="60"/>
    </location>
</feature>
<sequence length="866" mass="97163">MLRLSTMTVLCVTVGVLILQQILADGGARGHTRNTPRRRNPETGEGRMADGMPHLDRRPSIPDYTCKQRNKCSKREGVQMGFYDQNCFCDDLCRMYGDCCKDYKGSLPDTIPAHFRLSKRTLSCHRVIPIDQTAEIYRVEKCPTGYGDAFVREKCEDSHSLDQFLEIPVSGLQTGILYKNYYCAVCSGDVNLSFWNVKWICENGPSIDNVTNTEQLLDDVWFMGAGNCIYEFTHPTMTYRRCKSHLSRCPKYWDGDPEVSRKCKETTAYTYVDSSMDFMVFGNVYCARCYDINATYLTCRDPRGVGMRHRPPEPPSSSSFSILLDIPTGTGRIQIRNKDNPDAALFERTVTFRQCGEDHVYDPFNKVCRRISCPNEMVFAQGDCISEEEQQQRMAATKQAAGKTTTATAITTTTRRIQPRTKEVTKPSGSTSGPQIFTPPSGAIPGSRDVDTAKPAYEAVPSSDSKTRTGIDLDCPMRTFNISQYTTLQNSSVYVLAIQRMFDVGSYILDGSMLYVCAVAIDGGTDPNLARDDRKALMFQYDRIQSLVSFIGILISLIALLICLLAHIILPQIRTVHGKCIIGLSVSLFLAQALYLAGNIGIGHPVACRVVGIAMHYTLVAAFCWTNCLAVDICKAFANCNRSNDEARSSSYIHHSLYAWLFPACLVALCVTLDMVDFSRLGIEPELDLYRPYYGDGLCWVTGKNALIYLVAVPLGLLLIIDIFTYIVAIKNMYSVAAVGKAAARRDKDKNRFLLYIKLSFIMAMAWTFGLLATFTRLRVLWYLFIVFNSLQGAYVCFAFVCTRKVFRLLRSTGRVHRSASASNSRPYHRAYSNASSNNPWGYTRSNFLYEDMETNSKIIAQETSI</sequence>
<evidence type="ECO:0000256" key="7">
    <source>
        <dbReference type="SAM" id="Phobius"/>
    </source>
</evidence>
<evidence type="ECO:0000259" key="9">
    <source>
        <dbReference type="PROSITE" id="PS50261"/>
    </source>
</evidence>
<evidence type="ECO:0000259" key="10">
    <source>
        <dbReference type="PROSITE" id="PS50958"/>
    </source>
</evidence>
<feature type="transmembrane region" description="Helical" evidence="7">
    <location>
        <begin position="547"/>
        <end position="569"/>
    </location>
</feature>
<dbReference type="InterPro" id="IPR017981">
    <property type="entry name" value="GPCR_2-like_7TM"/>
</dbReference>
<feature type="transmembrane region" description="Helical" evidence="7">
    <location>
        <begin position="706"/>
        <end position="729"/>
    </location>
</feature>
<gene>
    <name evidence="11" type="ORF">LSH36_165g08007</name>
</gene>
<reference evidence="11" key="1">
    <citation type="journal article" date="2023" name="Mol. Biol. Evol.">
        <title>Third-Generation Sequencing Reveals the Adaptive Role of the Epigenome in Three Deep-Sea Polychaetes.</title>
        <authorList>
            <person name="Perez M."/>
            <person name="Aroh O."/>
            <person name="Sun Y."/>
            <person name="Lan Y."/>
            <person name="Juniper S.K."/>
            <person name="Young C.R."/>
            <person name="Angers B."/>
            <person name="Qian P.Y."/>
        </authorList>
    </citation>
    <scope>NUCLEOTIDE SEQUENCE</scope>
    <source>
        <strain evidence="11">P08H-3</strain>
    </source>
</reference>
<evidence type="ECO:0000256" key="2">
    <source>
        <dbReference type="ARBA" id="ARBA00022692"/>
    </source>
</evidence>
<dbReference type="Pfam" id="PF00002">
    <property type="entry name" value="7tm_2"/>
    <property type="match status" value="1"/>
</dbReference>
<dbReference type="InterPro" id="IPR053231">
    <property type="entry name" value="GPCR_LN-TM7"/>
</dbReference>
<feature type="transmembrane region" description="Helical" evidence="7">
    <location>
        <begin position="753"/>
        <end position="775"/>
    </location>
</feature>
<organism evidence="11 12">
    <name type="scientific">Paralvinella palmiformis</name>
    <dbReference type="NCBI Taxonomy" id="53620"/>
    <lineage>
        <taxon>Eukaryota</taxon>
        <taxon>Metazoa</taxon>
        <taxon>Spiralia</taxon>
        <taxon>Lophotrochozoa</taxon>
        <taxon>Annelida</taxon>
        <taxon>Polychaeta</taxon>
        <taxon>Sedentaria</taxon>
        <taxon>Canalipalpata</taxon>
        <taxon>Terebellida</taxon>
        <taxon>Terebelliformia</taxon>
        <taxon>Alvinellidae</taxon>
        <taxon>Paralvinella</taxon>
    </lineage>
</organism>
<keyword evidence="12" id="KW-1185">Reference proteome</keyword>
<dbReference type="Proteomes" id="UP001208570">
    <property type="component" value="Unassembled WGS sequence"/>
</dbReference>
<keyword evidence="3 7" id="KW-1133">Transmembrane helix</keyword>
<feature type="transmembrane region" description="Helical" evidence="7">
    <location>
        <begin position="581"/>
        <end position="602"/>
    </location>
</feature>
<dbReference type="PROSITE" id="PS50261">
    <property type="entry name" value="G_PROTEIN_RECEP_F2_4"/>
    <property type="match status" value="1"/>
</dbReference>
<feature type="domain" description="SMB" evidence="10">
    <location>
        <begin position="62"/>
        <end position="111"/>
    </location>
</feature>
<feature type="transmembrane region" description="Helical" evidence="7">
    <location>
        <begin position="614"/>
        <end position="637"/>
    </location>
</feature>
<evidence type="ECO:0000256" key="5">
    <source>
        <dbReference type="ARBA" id="ARBA00023157"/>
    </source>
</evidence>
<proteinExistence type="predicted"/>
<keyword evidence="2 7" id="KW-0812">Transmembrane</keyword>
<evidence type="ECO:0000256" key="4">
    <source>
        <dbReference type="ARBA" id="ARBA00023136"/>
    </source>
</evidence>
<dbReference type="AlphaFoldDB" id="A0AAD9JTM6"/>
<comment type="subcellular location">
    <subcellularLocation>
        <location evidence="1">Membrane</location>
        <topology evidence="1">Multi-pass membrane protein</topology>
    </subcellularLocation>
</comment>
<evidence type="ECO:0000313" key="11">
    <source>
        <dbReference type="EMBL" id="KAK2158721.1"/>
    </source>
</evidence>
<dbReference type="GO" id="GO:0016020">
    <property type="term" value="C:membrane"/>
    <property type="evidence" value="ECO:0007669"/>
    <property type="project" value="UniProtKB-SubCell"/>
</dbReference>
<dbReference type="PANTHER" id="PTHR45902">
    <property type="entry name" value="LATROPHILIN RECEPTOR-LIKE PROTEIN A"/>
    <property type="match status" value="1"/>
</dbReference>
<keyword evidence="8" id="KW-0732">Signal</keyword>
<evidence type="ECO:0000313" key="12">
    <source>
        <dbReference type="Proteomes" id="UP001208570"/>
    </source>
</evidence>
<dbReference type="GO" id="GO:0004930">
    <property type="term" value="F:G protein-coupled receptor activity"/>
    <property type="evidence" value="ECO:0007669"/>
    <property type="project" value="InterPro"/>
</dbReference>
<dbReference type="GO" id="GO:0007166">
    <property type="term" value="P:cell surface receptor signaling pathway"/>
    <property type="evidence" value="ECO:0007669"/>
    <property type="project" value="InterPro"/>
</dbReference>
<feature type="transmembrane region" description="Helical" evidence="7">
    <location>
        <begin position="657"/>
        <end position="676"/>
    </location>
</feature>
<dbReference type="Gene3D" id="1.20.1070.10">
    <property type="entry name" value="Rhodopsin 7-helix transmembrane proteins"/>
    <property type="match status" value="1"/>
</dbReference>
<evidence type="ECO:0000256" key="8">
    <source>
        <dbReference type="SAM" id="SignalP"/>
    </source>
</evidence>
<feature type="region of interest" description="Disordered" evidence="6">
    <location>
        <begin position="419"/>
        <end position="450"/>
    </location>
</feature>
<dbReference type="InterPro" id="IPR001212">
    <property type="entry name" value="Somatomedin_B_dom"/>
</dbReference>
<accession>A0AAD9JTM6</accession>
<keyword evidence="5" id="KW-1015">Disulfide bond</keyword>
<evidence type="ECO:0000256" key="1">
    <source>
        <dbReference type="ARBA" id="ARBA00004141"/>
    </source>
</evidence>
<evidence type="ECO:0000256" key="6">
    <source>
        <dbReference type="SAM" id="MobiDB-lite"/>
    </source>
</evidence>
<dbReference type="Gene3D" id="4.10.410.20">
    <property type="match status" value="1"/>
</dbReference>